<keyword evidence="2" id="KW-1185">Reference proteome</keyword>
<sequence length="127" mass="14554">MQSKLTGDEPGMCRYALQSGMLDEAHAVFCEHVAPYTVVTDDYDLLDEFGALFDRVSDKIPAWGPGGQLFTDFCQLKKRLNEVEDDQEMKEIVELARSVEQRLLTTPLINQMQRFVLFAYFCLFCLS</sequence>
<protein>
    <submittedName>
        <fullName evidence="3">CTLH domain-containing protein</fullName>
    </submittedName>
</protein>
<dbReference type="EMBL" id="UYRT01019698">
    <property type="protein sequence ID" value="VDK58682.1"/>
    <property type="molecule type" value="Genomic_DNA"/>
</dbReference>
<gene>
    <name evidence="1" type="ORF">GPUH_LOCUS7536</name>
</gene>
<accession>A0A183DFP5</accession>
<organism evidence="3">
    <name type="scientific">Gongylonema pulchrum</name>
    <dbReference type="NCBI Taxonomy" id="637853"/>
    <lineage>
        <taxon>Eukaryota</taxon>
        <taxon>Metazoa</taxon>
        <taxon>Ecdysozoa</taxon>
        <taxon>Nematoda</taxon>
        <taxon>Chromadorea</taxon>
        <taxon>Rhabditida</taxon>
        <taxon>Spirurina</taxon>
        <taxon>Spiruromorpha</taxon>
        <taxon>Spiruroidea</taxon>
        <taxon>Gongylonematidae</taxon>
        <taxon>Gongylonema</taxon>
    </lineage>
</organism>
<name>A0A183DFP5_9BILA</name>
<evidence type="ECO:0000313" key="3">
    <source>
        <dbReference type="WBParaSite" id="GPUH_0000754501-mRNA-1"/>
    </source>
</evidence>
<dbReference type="AlphaFoldDB" id="A0A183DFP5"/>
<evidence type="ECO:0000313" key="2">
    <source>
        <dbReference type="Proteomes" id="UP000271098"/>
    </source>
</evidence>
<proteinExistence type="predicted"/>
<dbReference type="WBParaSite" id="GPUH_0000754501-mRNA-1">
    <property type="protein sequence ID" value="GPUH_0000754501-mRNA-1"/>
    <property type="gene ID" value="GPUH_0000754501"/>
</dbReference>
<evidence type="ECO:0000313" key="1">
    <source>
        <dbReference type="EMBL" id="VDK58682.1"/>
    </source>
</evidence>
<reference evidence="3" key="1">
    <citation type="submission" date="2016-06" db="UniProtKB">
        <authorList>
            <consortium name="WormBaseParasite"/>
        </authorList>
    </citation>
    <scope>IDENTIFICATION</scope>
</reference>
<reference evidence="1 2" key="2">
    <citation type="submission" date="2018-11" db="EMBL/GenBank/DDBJ databases">
        <authorList>
            <consortium name="Pathogen Informatics"/>
        </authorList>
    </citation>
    <scope>NUCLEOTIDE SEQUENCE [LARGE SCALE GENOMIC DNA]</scope>
</reference>
<dbReference type="Proteomes" id="UP000271098">
    <property type="component" value="Unassembled WGS sequence"/>
</dbReference>
<dbReference type="OrthoDB" id="3797628at2759"/>